<feature type="binding site" evidence="9">
    <location>
        <begin position="184"/>
        <end position="185"/>
    </location>
    <ligand>
        <name>ATP</name>
        <dbReference type="ChEBI" id="CHEBI:30616"/>
    </ligand>
</feature>
<name>A0A518AIA9_9BACT</name>
<dbReference type="AlphaFoldDB" id="A0A518AIA9"/>
<feature type="binding site" evidence="9">
    <location>
        <position position="41"/>
    </location>
    <ligand>
        <name>substrate</name>
    </ligand>
</feature>
<dbReference type="KEGG" id="amuc:Pan181_06400"/>
<comment type="catalytic activity">
    <reaction evidence="9">
        <text>(7R,8S)-7,8-diammoniononanoate + CO2 + ATP = (4R,5S)-dethiobiotin + ADP + phosphate + 3 H(+)</text>
        <dbReference type="Rhea" id="RHEA:15805"/>
        <dbReference type="ChEBI" id="CHEBI:15378"/>
        <dbReference type="ChEBI" id="CHEBI:16526"/>
        <dbReference type="ChEBI" id="CHEBI:30616"/>
        <dbReference type="ChEBI" id="CHEBI:43474"/>
        <dbReference type="ChEBI" id="CHEBI:149469"/>
        <dbReference type="ChEBI" id="CHEBI:149473"/>
        <dbReference type="ChEBI" id="CHEBI:456216"/>
        <dbReference type="EC" id="6.3.3.3"/>
    </reaction>
</comment>
<evidence type="ECO:0000256" key="3">
    <source>
        <dbReference type="ARBA" id="ARBA00022723"/>
    </source>
</evidence>
<dbReference type="PIRSF" id="PIRSF006755">
    <property type="entry name" value="DTB_synth"/>
    <property type="match status" value="1"/>
</dbReference>
<protein>
    <recommendedName>
        <fullName evidence="9">ATP-dependent dethiobiotin synthetase BioD</fullName>
        <ecNumber evidence="9">6.3.3.3</ecNumber>
    </recommendedName>
    <alternativeName>
        <fullName evidence="9">DTB synthetase</fullName>
        <shortName evidence="9">DTBS</shortName>
    </alternativeName>
    <alternativeName>
        <fullName evidence="9">Dethiobiotin synthase</fullName>
    </alternativeName>
</protein>
<evidence type="ECO:0000256" key="5">
    <source>
        <dbReference type="ARBA" id="ARBA00022756"/>
    </source>
</evidence>
<dbReference type="PANTHER" id="PTHR43210:SF2">
    <property type="entry name" value="ATP-DEPENDENT DETHIOBIOTIN SYNTHETASE BIOD 2"/>
    <property type="match status" value="1"/>
</dbReference>
<dbReference type="NCBIfam" id="TIGR00347">
    <property type="entry name" value="bioD"/>
    <property type="match status" value="1"/>
</dbReference>
<proteinExistence type="inferred from homology"/>
<comment type="similarity">
    <text evidence="9">Belongs to the dethiobiotin synthetase family.</text>
</comment>
<dbReference type="EC" id="6.3.3.3" evidence="9"/>
<evidence type="ECO:0000256" key="2">
    <source>
        <dbReference type="ARBA" id="ARBA00022598"/>
    </source>
</evidence>
<keyword evidence="11" id="KW-1185">Reference proteome</keyword>
<keyword evidence="3 9" id="KW-0479">Metal-binding</keyword>
<evidence type="ECO:0000256" key="7">
    <source>
        <dbReference type="ARBA" id="ARBA00022842"/>
    </source>
</evidence>
<keyword evidence="4 9" id="KW-0547">Nucleotide-binding</keyword>
<keyword evidence="1 9" id="KW-0963">Cytoplasm</keyword>
<gene>
    <name evidence="9 10" type="primary">bioD</name>
    <name evidence="10" type="ORF">Pan181_06400</name>
</gene>
<feature type="binding site" evidence="9">
    <location>
        <begin position="122"/>
        <end position="125"/>
    </location>
    <ligand>
        <name>ATP</name>
        <dbReference type="ChEBI" id="CHEBI:30616"/>
    </ligand>
</feature>
<dbReference type="CDD" id="cd03109">
    <property type="entry name" value="DTBS"/>
    <property type="match status" value="1"/>
</dbReference>
<reference evidence="10 11" key="1">
    <citation type="submission" date="2019-02" db="EMBL/GenBank/DDBJ databases">
        <title>Deep-cultivation of Planctomycetes and their phenomic and genomic characterization uncovers novel biology.</title>
        <authorList>
            <person name="Wiegand S."/>
            <person name="Jogler M."/>
            <person name="Boedeker C."/>
            <person name="Pinto D."/>
            <person name="Vollmers J."/>
            <person name="Rivas-Marin E."/>
            <person name="Kohn T."/>
            <person name="Peeters S.H."/>
            <person name="Heuer A."/>
            <person name="Rast P."/>
            <person name="Oberbeckmann S."/>
            <person name="Bunk B."/>
            <person name="Jeske O."/>
            <person name="Meyerdierks A."/>
            <person name="Storesund J.E."/>
            <person name="Kallscheuer N."/>
            <person name="Luecker S."/>
            <person name="Lage O.M."/>
            <person name="Pohl T."/>
            <person name="Merkel B.J."/>
            <person name="Hornburger P."/>
            <person name="Mueller R.-W."/>
            <person name="Bruemmer F."/>
            <person name="Labrenz M."/>
            <person name="Spormann A.M."/>
            <person name="Op den Camp H."/>
            <person name="Overmann J."/>
            <person name="Amann R."/>
            <person name="Jetten M.S.M."/>
            <person name="Mascher T."/>
            <person name="Medema M.H."/>
            <person name="Devos D.P."/>
            <person name="Kaster A.-K."/>
            <person name="Ovreas L."/>
            <person name="Rohde M."/>
            <person name="Galperin M.Y."/>
            <person name="Jogler C."/>
        </authorList>
    </citation>
    <scope>NUCLEOTIDE SEQUENCE [LARGE SCALE GENOMIC DNA]</scope>
    <source>
        <strain evidence="10 11">Pan181</strain>
    </source>
</reference>
<dbReference type="InterPro" id="IPR004472">
    <property type="entry name" value="DTB_synth_BioD"/>
</dbReference>
<feature type="binding site" evidence="9">
    <location>
        <begin position="12"/>
        <end position="17"/>
    </location>
    <ligand>
        <name>ATP</name>
        <dbReference type="ChEBI" id="CHEBI:30616"/>
    </ligand>
</feature>
<comment type="caution">
    <text evidence="9">Lacks conserved residue(s) required for the propagation of feature annotation.</text>
</comment>
<keyword evidence="6 9" id="KW-0067">ATP-binding</keyword>
<evidence type="ECO:0000256" key="1">
    <source>
        <dbReference type="ARBA" id="ARBA00022490"/>
    </source>
</evidence>
<feature type="binding site" evidence="9">
    <location>
        <position position="61"/>
    </location>
    <ligand>
        <name>Mg(2+)</name>
        <dbReference type="ChEBI" id="CHEBI:18420"/>
    </ligand>
</feature>
<dbReference type="OrthoDB" id="9802097at2"/>
<dbReference type="GO" id="GO:0005829">
    <property type="term" value="C:cytosol"/>
    <property type="evidence" value="ECO:0007669"/>
    <property type="project" value="TreeGrafter"/>
</dbReference>
<dbReference type="UniPathway" id="UPA00078">
    <property type="reaction ID" value="UER00161"/>
</dbReference>
<dbReference type="GO" id="GO:0005524">
    <property type="term" value="F:ATP binding"/>
    <property type="evidence" value="ECO:0007669"/>
    <property type="project" value="UniProtKB-UniRule"/>
</dbReference>
<feature type="binding site" evidence="9">
    <location>
        <position position="16"/>
    </location>
    <ligand>
        <name>Mg(2+)</name>
        <dbReference type="ChEBI" id="CHEBI:18420"/>
    </ligand>
</feature>
<evidence type="ECO:0000256" key="9">
    <source>
        <dbReference type="HAMAP-Rule" id="MF_00336"/>
    </source>
</evidence>
<keyword evidence="2 9" id="KW-0436">Ligase</keyword>
<evidence type="ECO:0000256" key="8">
    <source>
        <dbReference type="ARBA" id="ARBA00047386"/>
    </source>
</evidence>
<sequence length="233" mass="24236">MRGFFITGTGTEVGKTYVGALIAGEMARRGIRIGVYKPVASDCLPGEGEWGLAPGELVATDALALWQAAGEPLTLQQACPQRFKAAVAPNIAARMEGTQVDAELLRTGIEPWLDACDIVLVEGAGGLMSPVSDDDYNADLAADLGLPLIVVAANRLGVINDTLQTVITASVFGDGLDVAGVVLNQAAEVDNDESLNSNAAELREHLRVPLLGEVGFGHQGGVAEVVDQLMSSK</sequence>
<feature type="active site" evidence="9">
    <location>
        <position position="37"/>
    </location>
</feature>
<dbReference type="InterPro" id="IPR027417">
    <property type="entry name" value="P-loop_NTPase"/>
</dbReference>
<comment type="cofactor">
    <cofactor evidence="9">
        <name>Mg(2+)</name>
        <dbReference type="ChEBI" id="CHEBI:18420"/>
    </cofactor>
</comment>
<dbReference type="HAMAP" id="MF_00336">
    <property type="entry name" value="BioD"/>
    <property type="match status" value="1"/>
</dbReference>
<organism evidence="10 11">
    <name type="scientific">Aeoliella mucimassa</name>
    <dbReference type="NCBI Taxonomy" id="2527972"/>
    <lineage>
        <taxon>Bacteria</taxon>
        <taxon>Pseudomonadati</taxon>
        <taxon>Planctomycetota</taxon>
        <taxon>Planctomycetia</taxon>
        <taxon>Pirellulales</taxon>
        <taxon>Lacipirellulaceae</taxon>
        <taxon>Aeoliella</taxon>
    </lineage>
</organism>
<feature type="binding site" evidence="9">
    <location>
        <position position="61"/>
    </location>
    <ligand>
        <name>ATP</name>
        <dbReference type="ChEBI" id="CHEBI:30616"/>
    </ligand>
</feature>
<evidence type="ECO:0000256" key="4">
    <source>
        <dbReference type="ARBA" id="ARBA00022741"/>
    </source>
</evidence>
<keyword evidence="7 9" id="KW-0460">Magnesium</keyword>
<dbReference type="GO" id="GO:0004141">
    <property type="term" value="F:dethiobiotin synthase activity"/>
    <property type="evidence" value="ECO:0007669"/>
    <property type="project" value="UniProtKB-UniRule"/>
</dbReference>
<dbReference type="RefSeq" id="WP_145245436.1">
    <property type="nucleotide sequence ID" value="NZ_CP036278.1"/>
</dbReference>
<dbReference type="GO" id="GO:0009102">
    <property type="term" value="P:biotin biosynthetic process"/>
    <property type="evidence" value="ECO:0007669"/>
    <property type="project" value="UniProtKB-UniRule"/>
</dbReference>
<comment type="subunit">
    <text evidence="9">Homodimer.</text>
</comment>
<comment type="catalytic activity">
    <reaction evidence="8">
        <text>(7R,8S)-8-amino-7-(carboxyamino)nonanoate + ATP = (4R,5S)-dethiobiotin + ADP + phosphate + H(+)</text>
        <dbReference type="Rhea" id="RHEA:63684"/>
        <dbReference type="ChEBI" id="CHEBI:15378"/>
        <dbReference type="ChEBI" id="CHEBI:30616"/>
        <dbReference type="ChEBI" id="CHEBI:43474"/>
        <dbReference type="ChEBI" id="CHEBI:149470"/>
        <dbReference type="ChEBI" id="CHEBI:149473"/>
        <dbReference type="ChEBI" id="CHEBI:456216"/>
    </reaction>
</comment>
<dbReference type="EMBL" id="CP036278">
    <property type="protein sequence ID" value="QDU54458.1"/>
    <property type="molecule type" value="Genomic_DNA"/>
</dbReference>
<comment type="pathway">
    <text evidence="9">Cofactor biosynthesis; biotin biosynthesis; biotin from 7,8-diaminononanoate: step 1/2.</text>
</comment>
<dbReference type="Pfam" id="PF13500">
    <property type="entry name" value="AAA_26"/>
    <property type="match status" value="1"/>
</dbReference>
<evidence type="ECO:0000256" key="6">
    <source>
        <dbReference type="ARBA" id="ARBA00022840"/>
    </source>
</evidence>
<evidence type="ECO:0000313" key="11">
    <source>
        <dbReference type="Proteomes" id="UP000315750"/>
    </source>
</evidence>
<dbReference type="PANTHER" id="PTHR43210">
    <property type="entry name" value="DETHIOBIOTIN SYNTHETASE"/>
    <property type="match status" value="1"/>
</dbReference>
<comment type="function">
    <text evidence="9">Catalyzes a mechanistically unusual reaction, the ATP-dependent insertion of CO2 between the N7 and N8 nitrogen atoms of 7,8-diaminopelargonic acid (DAPA, also called 7,8-diammoniononanoate) to form a ureido ring.</text>
</comment>
<dbReference type="Gene3D" id="3.40.50.300">
    <property type="entry name" value="P-loop containing nucleotide triphosphate hydrolases"/>
    <property type="match status" value="1"/>
</dbReference>
<dbReference type="GO" id="GO:0000287">
    <property type="term" value="F:magnesium ion binding"/>
    <property type="evidence" value="ECO:0007669"/>
    <property type="project" value="UniProtKB-UniRule"/>
</dbReference>
<dbReference type="Proteomes" id="UP000315750">
    <property type="component" value="Chromosome"/>
</dbReference>
<feature type="binding site" evidence="9">
    <location>
        <position position="122"/>
    </location>
    <ligand>
        <name>Mg(2+)</name>
        <dbReference type="ChEBI" id="CHEBI:18420"/>
    </ligand>
</feature>
<accession>A0A518AIA9</accession>
<dbReference type="SUPFAM" id="SSF52540">
    <property type="entry name" value="P-loop containing nucleoside triphosphate hydrolases"/>
    <property type="match status" value="1"/>
</dbReference>
<keyword evidence="5 9" id="KW-0093">Biotin biosynthesis</keyword>
<comment type="subcellular location">
    <subcellularLocation>
        <location evidence="9">Cytoplasm</location>
    </subcellularLocation>
</comment>
<evidence type="ECO:0000313" key="10">
    <source>
        <dbReference type="EMBL" id="QDU54458.1"/>
    </source>
</evidence>